<dbReference type="eggNOG" id="COG2834">
    <property type="taxonomic scope" value="Bacteria"/>
</dbReference>
<dbReference type="OrthoDB" id="5297911at2"/>
<sequence length="177" mass="19879">MKFIFCLLVGVSVSVSSLFGFNEKGIKNLIKTDQVEGNFTQTKTIQGFKNSIISSGTFSIINGTFEQNTTKPTKFSIRVSKEGIFEFDGENYRKIELIFDEELFLNMLNVNLTALKSDFDFIISGDEPSWQIELNPKNIIAKIFKQITISGDKFVKTIKLDEAGGDVTIYSFKVGDI</sequence>
<dbReference type="RefSeq" id="WP_038455392.1">
    <property type="nucleotide sequence ID" value="NZ_CP009043.1"/>
</dbReference>
<dbReference type="InterPro" id="IPR004564">
    <property type="entry name" value="OM_lipoprot_carrier_LolA-like"/>
</dbReference>
<dbReference type="HOGENOM" id="CLU_091014_1_0_7"/>
<dbReference type="AlphaFoldDB" id="A0A076FDL8"/>
<proteinExistence type="predicted"/>
<dbReference type="Proteomes" id="UP000028486">
    <property type="component" value="Chromosome"/>
</dbReference>
<reference evidence="3" key="1">
    <citation type="journal article" date="2014" name="Genome Announc.">
        <title>Complete Genome Sequence of Campylobacter iguaniorum Strain 1485ET, Isolated from a Bearded Dragon (Pogona vitticeps).</title>
        <authorList>
            <person name="Gilbert M.J."/>
            <person name="Miller W.G."/>
            <person name="Yee E."/>
            <person name="Kik M."/>
            <person name="Wagenaar J.A."/>
            <person name="Duim B."/>
        </authorList>
    </citation>
    <scope>NUCLEOTIDE SEQUENCE [LARGE SCALE GENOMIC DNA]</scope>
    <source>
        <strain evidence="3">1485E</strain>
    </source>
</reference>
<evidence type="ECO:0000313" key="2">
    <source>
        <dbReference type="EMBL" id="AII15487.1"/>
    </source>
</evidence>
<evidence type="ECO:0000313" key="3">
    <source>
        <dbReference type="Proteomes" id="UP000028486"/>
    </source>
</evidence>
<gene>
    <name evidence="2" type="ORF">CIG1485E_1678</name>
</gene>
<dbReference type="CDD" id="cd16325">
    <property type="entry name" value="LolA"/>
    <property type="match status" value="1"/>
</dbReference>
<dbReference type="KEGG" id="caj:CIG1485E_1678"/>
<keyword evidence="1" id="KW-0732">Signal</keyword>
<dbReference type="InterPro" id="IPR029046">
    <property type="entry name" value="LolA/LolB/LppX"/>
</dbReference>
<dbReference type="SUPFAM" id="SSF89392">
    <property type="entry name" value="Prokaryotic lipoproteins and lipoprotein localization factors"/>
    <property type="match status" value="1"/>
</dbReference>
<name>A0A076FDL8_9BACT</name>
<evidence type="ECO:0008006" key="4">
    <source>
        <dbReference type="Google" id="ProtNLM"/>
    </source>
</evidence>
<organism evidence="2 3">
    <name type="scientific">Campylobacter iguaniorum</name>
    <dbReference type="NCBI Taxonomy" id="1244531"/>
    <lineage>
        <taxon>Bacteria</taxon>
        <taxon>Pseudomonadati</taxon>
        <taxon>Campylobacterota</taxon>
        <taxon>Epsilonproteobacteria</taxon>
        <taxon>Campylobacterales</taxon>
        <taxon>Campylobacteraceae</taxon>
        <taxon>Campylobacter</taxon>
    </lineage>
</organism>
<protein>
    <recommendedName>
        <fullName evidence="4">Outer membrane lipoprotein carrier protein LolA</fullName>
    </recommendedName>
</protein>
<dbReference type="Gene3D" id="2.50.20.10">
    <property type="entry name" value="Lipoprotein localisation LolA/LolB/LppX"/>
    <property type="match status" value="1"/>
</dbReference>
<evidence type="ECO:0000256" key="1">
    <source>
        <dbReference type="ARBA" id="ARBA00022729"/>
    </source>
</evidence>
<accession>A0A076FDL8</accession>
<dbReference type="EMBL" id="CP009043">
    <property type="protein sequence ID" value="AII15487.1"/>
    <property type="molecule type" value="Genomic_DNA"/>
</dbReference>
<keyword evidence="3" id="KW-1185">Reference proteome</keyword>